<dbReference type="NCBIfam" id="NF003828">
    <property type="entry name" value="PRK05416.1"/>
    <property type="match status" value="1"/>
</dbReference>
<sequence>MRLVVVTGMSGAGKSSVLKMLEDAGYFCVDNLPIQLIYKLVQLTFNGTQNIDKVALGVDIRSGQALEELDEVLDLMSMDGYPYEILFLDASTEVLVKRYKETRRTHPLSGAGRVEQGIETERNKLEFLKKKANVIIDTSQLLIRELKVQIDKIYLKNEKYNNFFITVLSFGFKYGIPMDSDLVFDVRFLPNPYYIPKLRAKTGNDKDVKDYVMKSEMAPVFVKKLEDMITFLIPNYIAEGKNQLVISIGCTGGKHRSVTLANELALRLQHLEYGLKVEHRDIMKDTLHS</sequence>
<dbReference type="HAMAP" id="MF_00636">
    <property type="entry name" value="RapZ_like"/>
    <property type="match status" value="1"/>
</dbReference>
<evidence type="ECO:0000313" key="7">
    <source>
        <dbReference type="EMBL" id="SFN99916.1"/>
    </source>
</evidence>
<evidence type="ECO:0000256" key="1">
    <source>
        <dbReference type="ARBA" id="ARBA00022741"/>
    </source>
</evidence>
<dbReference type="SUPFAM" id="SSF52540">
    <property type="entry name" value="P-loop containing nucleoside triphosphate hydrolases"/>
    <property type="match status" value="1"/>
</dbReference>
<evidence type="ECO:0000256" key="4">
    <source>
        <dbReference type="HAMAP-Rule" id="MF_00636"/>
    </source>
</evidence>
<dbReference type="OrthoDB" id="9784461at2"/>
<feature type="domain" description="RapZ C-terminal" evidence="6">
    <location>
        <begin position="165"/>
        <end position="282"/>
    </location>
</feature>
<dbReference type="Proteomes" id="UP000198806">
    <property type="component" value="Unassembled WGS sequence"/>
</dbReference>
<proteinExistence type="inferred from homology"/>
<gene>
    <name evidence="7" type="ORF">SAMN04489757_10668</name>
</gene>
<keyword evidence="8" id="KW-1185">Reference proteome</keyword>
<dbReference type="InterPro" id="IPR005337">
    <property type="entry name" value="RapZ-like"/>
</dbReference>
<feature type="domain" description="RapZ-like N-terminal" evidence="5">
    <location>
        <begin position="1"/>
        <end position="156"/>
    </location>
</feature>
<dbReference type="GO" id="GO:0005524">
    <property type="term" value="F:ATP binding"/>
    <property type="evidence" value="ECO:0007669"/>
    <property type="project" value="UniProtKB-UniRule"/>
</dbReference>
<dbReference type="PANTHER" id="PTHR30448">
    <property type="entry name" value="RNASE ADAPTER PROTEIN RAPZ"/>
    <property type="match status" value="1"/>
</dbReference>
<keyword evidence="2 4" id="KW-0067">ATP-binding</keyword>
<dbReference type="RefSeq" id="WP_091684964.1">
    <property type="nucleotide sequence ID" value="NZ_BAABFM010000013.1"/>
</dbReference>
<evidence type="ECO:0000259" key="5">
    <source>
        <dbReference type="Pfam" id="PF03668"/>
    </source>
</evidence>
<dbReference type="InterPro" id="IPR053930">
    <property type="entry name" value="RapZ-like_N"/>
</dbReference>
<dbReference type="InterPro" id="IPR027417">
    <property type="entry name" value="P-loop_NTPase"/>
</dbReference>
<protein>
    <submittedName>
        <fullName evidence="7">UPF0042 nucleotide-binding protein</fullName>
    </submittedName>
</protein>
<dbReference type="STRING" id="1527.SAMN04489757_10668"/>
<evidence type="ECO:0000256" key="3">
    <source>
        <dbReference type="ARBA" id="ARBA00023134"/>
    </source>
</evidence>
<keyword evidence="1 4" id="KW-0547">Nucleotide-binding</keyword>
<keyword evidence="3 4" id="KW-0342">GTP-binding</keyword>
<evidence type="ECO:0000313" key="8">
    <source>
        <dbReference type="Proteomes" id="UP000198806"/>
    </source>
</evidence>
<organism evidence="7 8">
    <name type="scientific">Anaerocolumna aminovalerica</name>
    <dbReference type="NCBI Taxonomy" id="1527"/>
    <lineage>
        <taxon>Bacteria</taxon>
        <taxon>Bacillati</taxon>
        <taxon>Bacillota</taxon>
        <taxon>Clostridia</taxon>
        <taxon>Lachnospirales</taxon>
        <taxon>Lachnospiraceae</taxon>
        <taxon>Anaerocolumna</taxon>
    </lineage>
</organism>
<evidence type="ECO:0000259" key="6">
    <source>
        <dbReference type="Pfam" id="PF22740"/>
    </source>
</evidence>
<dbReference type="Pfam" id="PF03668">
    <property type="entry name" value="RapZ-like_N"/>
    <property type="match status" value="1"/>
</dbReference>
<dbReference type="Pfam" id="PF22740">
    <property type="entry name" value="PapZ_C"/>
    <property type="match status" value="1"/>
</dbReference>
<dbReference type="AlphaFoldDB" id="A0A1I5DL76"/>
<reference evidence="7 8" key="1">
    <citation type="submission" date="2016-10" db="EMBL/GenBank/DDBJ databases">
        <authorList>
            <person name="de Groot N.N."/>
        </authorList>
    </citation>
    <scope>NUCLEOTIDE SEQUENCE [LARGE SCALE GENOMIC DNA]</scope>
    <source>
        <strain evidence="7 8">DSM 1283</strain>
    </source>
</reference>
<dbReference type="PIRSF" id="PIRSF005052">
    <property type="entry name" value="P-loopkin"/>
    <property type="match status" value="1"/>
</dbReference>
<name>A0A1I5DL76_9FIRM</name>
<dbReference type="EMBL" id="FOWD01000006">
    <property type="protein sequence ID" value="SFN99916.1"/>
    <property type="molecule type" value="Genomic_DNA"/>
</dbReference>
<feature type="binding site" evidence="4">
    <location>
        <begin position="8"/>
        <end position="15"/>
    </location>
    <ligand>
        <name>ATP</name>
        <dbReference type="ChEBI" id="CHEBI:30616"/>
    </ligand>
</feature>
<feature type="binding site" evidence="4">
    <location>
        <begin position="59"/>
        <end position="62"/>
    </location>
    <ligand>
        <name>GTP</name>
        <dbReference type="ChEBI" id="CHEBI:37565"/>
    </ligand>
</feature>
<evidence type="ECO:0000256" key="2">
    <source>
        <dbReference type="ARBA" id="ARBA00022840"/>
    </source>
</evidence>
<dbReference type="InterPro" id="IPR053931">
    <property type="entry name" value="RapZ_C"/>
</dbReference>
<dbReference type="Gene3D" id="3.40.50.300">
    <property type="entry name" value="P-loop containing nucleotide triphosphate hydrolases"/>
    <property type="match status" value="1"/>
</dbReference>
<dbReference type="GO" id="GO:0005525">
    <property type="term" value="F:GTP binding"/>
    <property type="evidence" value="ECO:0007669"/>
    <property type="project" value="UniProtKB-UniRule"/>
</dbReference>
<accession>A0A1I5DL76</accession>
<dbReference type="PANTHER" id="PTHR30448:SF0">
    <property type="entry name" value="RNASE ADAPTER PROTEIN RAPZ"/>
    <property type="match status" value="1"/>
</dbReference>